<protein>
    <submittedName>
        <fullName evidence="1">Uncharacterized protein</fullName>
    </submittedName>
</protein>
<dbReference type="AlphaFoldDB" id="A0A0R3QBX5"/>
<accession>A0A0R3QBX5</accession>
<proteinExistence type="predicted"/>
<name>A0A0R3QBX5_9BILA</name>
<dbReference type="WBParaSite" id="BTMF_0000385301-mRNA-1">
    <property type="protein sequence ID" value="BTMF_0000385301-mRNA-1"/>
    <property type="gene ID" value="BTMF_0000385301"/>
</dbReference>
<sequence length="153" mass="17230">MPTSNFVFELVQLLKKNRFINLNSRIFVCSIRIIPSSLLIMNSGLKLDFSYFQLLQKIGNIIVHARSEWSASRKAALSLYCAISQTIFGKVSSYWHIGGGIGAAFRSVTRTLHPAIDKTIPPQKLEFEINKISTTISRNIAKLIRITFVPTCQ</sequence>
<organism evidence="1">
    <name type="scientific">Brugia timori</name>
    <dbReference type="NCBI Taxonomy" id="42155"/>
    <lineage>
        <taxon>Eukaryota</taxon>
        <taxon>Metazoa</taxon>
        <taxon>Ecdysozoa</taxon>
        <taxon>Nematoda</taxon>
        <taxon>Chromadorea</taxon>
        <taxon>Rhabditida</taxon>
        <taxon>Spirurina</taxon>
        <taxon>Spiruromorpha</taxon>
        <taxon>Filarioidea</taxon>
        <taxon>Onchocercidae</taxon>
        <taxon>Brugia</taxon>
    </lineage>
</organism>
<reference evidence="1" key="1">
    <citation type="submission" date="2017-02" db="UniProtKB">
        <authorList>
            <consortium name="WormBaseParasite"/>
        </authorList>
    </citation>
    <scope>IDENTIFICATION</scope>
</reference>
<evidence type="ECO:0000313" key="1">
    <source>
        <dbReference type="WBParaSite" id="BTMF_0000385301-mRNA-1"/>
    </source>
</evidence>